<evidence type="ECO:0000256" key="1">
    <source>
        <dbReference type="SAM" id="MobiDB-lite"/>
    </source>
</evidence>
<accession>A0A0N4XAS1</accession>
<feature type="compositionally biased region" description="Basic and acidic residues" evidence="1">
    <location>
        <begin position="1"/>
        <end position="12"/>
    </location>
</feature>
<evidence type="ECO:0000313" key="3">
    <source>
        <dbReference type="Proteomes" id="UP000268014"/>
    </source>
</evidence>
<keyword evidence="3" id="KW-1185">Reference proteome</keyword>
<organism evidence="4">
    <name type="scientific">Haemonchus placei</name>
    <name type="common">Barber's pole worm</name>
    <dbReference type="NCBI Taxonomy" id="6290"/>
    <lineage>
        <taxon>Eukaryota</taxon>
        <taxon>Metazoa</taxon>
        <taxon>Ecdysozoa</taxon>
        <taxon>Nematoda</taxon>
        <taxon>Chromadorea</taxon>
        <taxon>Rhabditida</taxon>
        <taxon>Rhabditina</taxon>
        <taxon>Rhabditomorpha</taxon>
        <taxon>Strongyloidea</taxon>
        <taxon>Trichostrongylidae</taxon>
        <taxon>Haemonchus</taxon>
    </lineage>
</organism>
<sequence>MGRGKSLSEFEKGQIYAEQRSGEKAGTDRSTSKAVVDNFIKNPEVYGTRRSAECLRSCPTETSAVFRRKRQTPPSIAWKFDRL</sequence>
<dbReference type="EMBL" id="UZAF01023454">
    <property type="protein sequence ID" value="VDO90048.1"/>
    <property type="molecule type" value="Genomic_DNA"/>
</dbReference>
<gene>
    <name evidence="2" type="ORF">HPLM_LOCUS21455</name>
</gene>
<dbReference type="Proteomes" id="UP000268014">
    <property type="component" value="Unassembled WGS sequence"/>
</dbReference>
<dbReference type="OrthoDB" id="5829636at2759"/>
<protein>
    <submittedName>
        <fullName evidence="4">Transposase</fullName>
    </submittedName>
</protein>
<reference evidence="4" key="1">
    <citation type="submission" date="2017-02" db="UniProtKB">
        <authorList>
            <consortium name="WormBaseParasite"/>
        </authorList>
    </citation>
    <scope>IDENTIFICATION</scope>
</reference>
<evidence type="ECO:0000313" key="4">
    <source>
        <dbReference type="WBParaSite" id="HPLM_0002146601-mRNA-1"/>
    </source>
</evidence>
<reference evidence="2 3" key="2">
    <citation type="submission" date="2018-11" db="EMBL/GenBank/DDBJ databases">
        <authorList>
            <consortium name="Pathogen Informatics"/>
        </authorList>
    </citation>
    <scope>NUCLEOTIDE SEQUENCE [LARGE SCALE GENOMIC DNA]</scope>
    <source>
        <strain evidence="2 3">MHpl1</strain>
    </source>
</reference>
<evidence type="ECO:0000313" key="2">
    <source>
        <dbReference type="EMBL" id="VDO90048.1"/>
    </source>
</evidence>
<proteinExistence type="predicted"/>
<name>A0A0N4XAS1_HAEPC</name>
<feature type="region of interest" description="Disordered" evidence="1">
    <location>
        <begin position="1"/>
        <end position="32"/>
    </location>
</feature>
<feature type="compositionally biased region" description="Basic and acidic residues" evidence="1">
    <location>
        <begin position="20"/>
        <end position="31"/>
    </location>
</feature>
<dbReference type="AlphaFoldDB" id="A0A0N4XAS1"/>
<dbReference type="WBParaSite" id="HPLM_0002146601-mRNA-1">
    <property type="protein sequence ID" value="HPLM_0002146601-mRNA-1"/>
    <property type="gene ID" value="HPLM_0002146601"/>
</dbReference>